<name>A0A022QVP7_ERYGU</name>
<organism evidence="3 4">
    <name type="scientific">Erythranthe guttata</name>
    <name type="common">Yellow monkey flower</name>
    <name type="synonym">Mimulus guttatus</name>
    <dbReference type="NCBI Taxonomy" id="4155"/>
    <lineage>
        <taxon>Eukaryota</taxon>
        <taxon>Viridiplantae</taxon>
        <taxon>Streptophyta</taxon>
        <taxon>Embryophyta</taxon>
        <taxon>Tracheophyta</taxon>
        <taxon>Spermatophyta</taxon>
        <taxon>Magnoliopsida</taxon>
        <taxon>eudicotyledons</taxon>
        <taxon>Gunneridae</taxon>
        <taxon>Pentapetalae</taxon>
        <taxon>asterids</taxon>
        <taxon>lamiids</taxon>
        <taxon>Lamiales</taxon>
        <taxon>Phrymaceae</taxon>
        <taxon>Erythranthe</taxon>
    </lineage>
</organism>
<accession>A0A022QVP7</accession>
<feature type="region of interest" description="Disordered" evidence="1">
    <location>
        <begin position="36"/>
        <end position="59"/>
    </location>
</feature>
<dbReference type="AlphaFoldDB" id="A0A022QVP7"/>
<feature type="domain" description="Pyrrolo-quinoline quinone repeat" evidence="2">
    <location>
        <begin position="722"/>
        <end position="931"/>
    </location>
</feature>
<dbReference type="Pfam" id="PF13360">
    <property type="entry name" value="PQQ_2"/>
    <property type="match status" value="1"/>
</dbReference>
<dbReference type="PANTHER" id="PTHR36893">
    <property type="entry name" value="OS01G0275950 PROTEIN"/>
    <property type="match status" value="1"/>
</dbReference>
<proteinExistence type="predicted"/>
<dbReference type="EMBL" id="KI630970">
    <property type="protein sequence ID" value="EYU31393.1"/>
    <property type="molecule type" value="Genomic_DNA"/>
</dbReference>
<feature type="compositionally biased region" description="Basic and acidic residues" evidence="1">
    <location>
        <begin position="131"/>
        <end position="141"/>
    </location>
</feature>
<evidence type="ECO:0000313" key="3">
    <source>
        <dbReference type="EMBL" id="EYU31393.1"/>
    </source>
</evidence>
<keyword evidence="4" id="KW-1185">Reference proteome</keyword>
<reference evidence="3 4" key="1">
    <citation type="journal article" date="2013" name="Proc. Natl. Acad. Sci. U.S.A.">
        <title>Fine-scale variation in meiotic recombination in Mimulus inferred from population shotgun sequencing.</title>
        <authorList>
            <person name="Hellsten U."/>
            <person name="Wright K.M."/>
            <person name="Jenkins J."/>
            <person name="Shu S."/>
            <person name="Yuan Y."/>
            <person name="Wessler S.R."/>
            <person name="Schmutz J."/>
            <person name="Willis J.H."/>
            <person name="Rokhsar D.S."/>
        </authorList>
    </citation>
    <scope>NUCLEOTIDE SEQUENCE [LARGE SCALE GENOMIC DNA]</scope>
    <source>
        <strain evidence="4">cv. DUN x IM62</strain>
    </source>
</reference>
<dbReference type="SUPFAM" id="SSF89372">
    <property type="entry name" value="Fucose-specific lectin"/>
    <property type="match status" value="2"/>
</dbReference>
<dbReference type="Proteomes" id="UP000030748">
    <property type="component" value="Unassembled WGS sequence"/>
</dbReference>
<evidence type="ECO:0000256" key="1">
    <source>
        <dbReference type="SAM" id="MobiDB-lite"/>
    </source>
</evidence>
<feature type="region of interest" description="Disordered" evidence="1">
    <location>
        <begin position="124"/>
        <end position="143"/>
    </location>
</feature>
<protein>
    <recommendedName>
        <fullName evidence="2">Pyrrolo-quinoline quinone repeat domain-containing protein</fullName>
    </recommendedName>
</protein>
<dbReference type="eggNOG" id="ENOG502QV0H">
    <property type="taxonomic scope" value="Eukaryota"/>
</dbReference>
<gene>
    <name evidence="3" type="ORF">MIMGU_mgv1a000948mg</name>
</gene>
<dbReference type="Gene3D" id="2.120.10.70">
    <property type="entry name" value="Fucose-specific lectin"/>
    <property type="match status" value="2"/>
</dbReference>
<dbReference type="STRING" id="4155.A0A022QVP7"/>
<dbReference type="PANTHER" id="PTHR36893:SF1">
    <property type="entry name" value="BULB-TYPE LECTIN DOMAIN-CONTAINING PROTEIN"/>
    <property type="match status" value="1"/>
</dbReference>
<sequence>MSPSSRTRQIFSNCFESNLVSSSSSSSNFHLMSLNSSSSSSRAEPIESGSTVDSDGDSDCYTSQYLRQGDREFEQKNKKFFEFNEQSNTWVEVELPYDLFSCINGACKVAYSIQESITKTREGGEGVGVSVKKDTPGKKESSSYGFLPVRRRISLRKMSEVSVWVTGESGSIYERFWNGLRWVIAPHELPLIAGYAVSVFMINQTILALSEAGQLYQMQLTEDSQPIWAEFVPEFDRATSRETVQLASGVISNDRERMYFCTKNGQLLELLGDDHPRWTNHGRPPGANVTAITDAASVRPGLLFTVSGAGDLYEYDQTTKPPWKKHIHQQGSVGEYSLASFKACIIHSLIGDHSVSLFLLTKNGELIERRMHQRKWKWVVHGNPKGHRLTSITCIQQDETNENPNSLFVTTAAGFVFEYHIQKYPGNSQNRDLEEMKWQNHNHPPYAKAATGKSGLQLQLGRMIFPLDDGRLAELHLSSLGGEKLGPNPPVSTRRKSSIKYVWSLLDAPETEGWNAEYCTEQSGPTNCILGTKDETGEIPVSRWRKDSKTQHYYLSPEADSNPNPGDQDYNVIPDKWEIKKLFRLRLMQEEKSFFLITENNVIFEYLNTENTWFWLRHEHSTGIEGAVGNYNGSLFVVDEDGSLLIRERSSSDLTWINCTALRRGKQVIAGPPWDGALGQAPRAKPEDSIFFIGKNGRLLQFTVALRKFKWKDCRNPPGVKIASIVDQEGFRGNIVFVVGQNGRLFQYNKVTELWHQHYQSQHLVLSRLPGTAMRSSMSSSKGSLFILSEDGGLVEYKWSSMEGWNWIEHGSPDTTVVLVGAPGPCFGGNELFLIGSDGNVYLRYLDRGEWKWRDCGFPYTAYKETDEEDVIDRNCDPKVSNTRPIPFSEDSVIFELRDGRLGEMRRVEVGNWMWSRIIGTPSSLCVTNFWASWAM</sequence>
<evidence type="ECO:0000313" key="4">
    <source>
        <dbReference type="Proteomes" id="UP000030748"/>
    </source>
</evidence>
<dbReference type="InterPro" id="IPR002372">
    <property type="entry name" value="PQQ_rpt_dom"/>
</dbReference>
<evidence type="ECO:0000259" key="2">
    <source>
        <dbReference type="Pfam" id="PF13360"/>
    </source>
</evidence>